<evidence type="ECO:0000313" key="2">
    <source>
        <dbReference type="Proteomes" id="UP001054811"/>
    </source>
</evidence>
<keyword evidence="2" id="KW-1185">Reference proteome</keyword>
<dbReference type="RefSeq" id="WP_259611978.1">
    <property type="nucleotide sequence ID" value="NZ_CP091139.2"/>
</dbReference>
<dbReference type="Proteomes" id="UP001054811">
    <property type="component" value="Chromosome"/>
</dbReference>
<name>A0ABY5NJP2_9MICO</name>
<accession>A0ABY5NJP2</accession>
<dbReference type="EMBL" id="CP091139">
    <property type="protein sequence ID" value="UUT35391.1"/>
    <property type="molecule type" value="Genomic_DNA"/>
</dbReference>
<proteinExistence type="predicted"/>
<gene>
    <name evidence="1" type="ORF">L2X98_18405</name>
</gene>
<evidence type="ECO:0000313" key="1">
    <source>
        <dbReference type="EMBL" id="UUT35391.1"/>
    </source>
</evidence>
<reference evidence="1" key="1">
    <citation type="submission" date="2022-01" db="EMBL/GenBank/DDBJ databases">
        <title>Microbacterium eymi and Microbacterium rhizovicinus sp. nov., isolated from the rhizospheric soil of Elymus tsukushiensis, a plant native to the Dokdo Islands, Republic of Korea.</title>
        <authorList>
            <person name="Hwang Y.J."/>
        </authorList>
    </citation>
    <scope>NUCLEOTIDE SEQUENCE</scope>
    <source>
        <strain evidence="1">KUDC0405</strain>
    </source>
</reference>
<sequence length="62" mass="6623">MGSPYLYFVGERLSQAELSAACLDGHLVELGDGYMPADAVETVALRAGSLPPCWVTPWPPCI</sequence>
<protein>
    <submittedName>
        <fullName evidence="1">Uncharacterized protein</fullName>
    </submittedName>
</protein>
<organism evidence="1 2">
    <name type="scientific">Microbacterium elymi</name>
    <dbReference type="NCBI Taxonomy" id="2909587"/>
    <lineage>
        <taxon>Bacteria</taxon>
        <taxon>Bacillati</taxon>
        <taxon>Actinomycetota</taxon>
        <taxon>Actinomycetes</taxon>
        <taxon>Micrococcales</taxon>
        <taxon>Microbacteriaceae</taxon>
        <taxon>Microbacterium</taxon>
    </lineage>
</organism>